<dbReference type="Proteomes" id="UP000006727">
    <property type="component" value="Chromosome 20"/>
</dbReference>
<feature type="compositionally biased region" description="Low complexity" evidence="1">
    <location>
        <begin position="11"/>
        <end position="20"/>
    </location>
</feature>
<reference evidence="2 3" key="1">
    <citation type="journal article" date="2008" name="Science">
        <title>The Physcomitrella genome reveals evolutionary insights into the conquest of land by plants.</title>
        <authorList>
            <person name="Rensing S."/>
            <person name="Lang D."/>
            <person name="Zimmer A."/>
            <person name="Terry A."/>
            <person name="Salamov A."/>
            <person name="Shapiro H."/>
            <person name="Nishiyama T."/>
            <person name="Perroud P.-F."/>
            <person name="Lindquist E."/>
            <person name="Kamisugi Y."/>
            <person name="Tanahashi T."/>
            <person name="Sakakibara K."/>
            <person name="Fujita T."/>
            <person name="Oishi K."/>
            <person name="Shin-I T."/>
            <person name="Kuroki Y."/>
            <person name="Toyoda A."/>
            <person name="Suzuki Y."/>
            <person name="Hashimoto A."/>
            <person name="Yamaguchi K."/>
            <person name="Sugano A."/>
            <person name="Kohara Y."/>
            <person name="Fujiyama A."/>
            <person name="Anterola A."/>
            <person name="Aoki S."/>
            <person name="Ashton N."/>
            <person name="Barbazuk W.B."/>
            <person name="Barker E."/>
            <person name="Bennetzen J."/>
            <person name="Bezanilla M."/>
            <person name="Blankenship R."/>
            <person name="Cho S.H."/>
            <person name="Dutcher S."/>
            <person name="Estelle M."/>
            <person name="Fawcett J.A."/>
            <person name="Gundlach H."/>
            <person name="Hanada K."/>
            <person name="Heyl A."/>
            <person name="Hicks K.A."/>
            <person name="Hugh J."/>
            <person name="Lohr M."/>
            <person name="Mayer K."/>
            <person name="Melkozernov A."/>
            <person name="Murata T."/>
            <person name="Nelson D."/>
            <person name="Pils B."/>
            <person name="Prigge M."/>
            <person name="Reiss B."/>
            <person name="Renner T."/>
            <person name="Rombauts S."/>
            <person name="Rushton P."/>
            <person name="Sanderfoot A."/>
            <person name="Schween G."/>
            <person name="Shiu S.-H."/>
            <person name="Stueber K."/>
            <person name="Theodoulou F.L."/>
            <person name="Tu H."/>
            <person name="Van de Peer Y."/>
            <person name="Verrier P.J."/>
            <person name="Waters E."/>
            <person name="Wood A."/>
            <person name="Yang L."/>
            <person name="Cove D."/>
            <person name="Cuming A."/>
            <person name="Hasebe M."/>
            <person name="Lucas S."/>
            <person name="Mishler D.B."/>
            <person name="Reski R."/>
            <person name="Grigoriev I."/>
            <person name="Quatrano R.S."/>
            <person name="Boore J.L."/>
        </authorList>
    </citation>
    <scope>NUCLEOTIDE SEQUENCE [LARGE SCALE GENOMIC DNA]</scope>
    <source>
        <strain evidence="2 3">cv. Gransden 2004</strain>
    </source>
</reference>
<dbReference type="EnsemblPlants" id="Pp3c20_21890V3.2">
    <property type="protein sequence ID" value="Pp3c20_21890V3.2"/>
    <property type="gene ID" value="Pp3c20_21890"/>
</dbReference>
<proteinExistence type="predicted"/>
<evidence type="ECO:0000313" key="2">
    <source>
        <dbReference type="EnsemblPlants" id="Pp3c20_21890V3.2"/>
    </source>
</evidence>
<evidence type="ECO:0000313" key="3">
    <source>
        <dbReference type="Proteomes" id="UP000006727"/>
    </source>
</evidence>
<dbReference type="EMBL" id="ABEU02000020">
    <property type="status" value="NOT_ANNOTATED_CDS"/>
    <property type="molecule type" value="Genomic_DNA"/>
</dbReference>
<reference evidence="2" key="3">
    <citation type="submission" date="2020-12" db="UniProtKB">
        <authorList>
            <consortium name="EnsemblPlants"/>
        </authorList>
    </citation>
    <scope>IDENTIFICATION</scope>
</reference>
<feature type="region of interest" description="Disordered" evidence="1">
    <location>
        <begin position="1"/>
        <end position="21"/>
    </location>
</feature>
<accession>A0A7I4C3J1</accession>
<reference evidence="2 3" key="2">
    <citation type="journal article" date="2018" name="Plant J.">
        <title>The Physcomitrella patens chromosome-scale assembly reveals moss genome structure and evolution.</title>
        <authorList>
            <person name="Lang D."/>
            <person name="Ullrich K.K."/>
            <person name="Murat F."/>
            <person name="Fuchs J."/>
            <person name="Jenkins J."/>
            <person name="Haas F.B."/>
            <person name="Piednoel M."/>
            <person name="Gundlach H."/>
            <person name="Van Bel M."/>
            <person name="Meyberg R."/>
            <person name="Vives C."/>
            <person name="Morata J."/>
            <person name="Symeonidi A."/>
            <person name="Hiss M."/>
            <person name="Muchero W."/>
            <person name="Kamisugi Y."/>
            <person name="Saleh O."/>
            <person name="Blanc G."/>
            <person name="Decker E.L."/>
            <person name="van Gessel N."/>
            <person name="Grimwood J."/>
            <person name="Hayes R.D."/>
            <person name="Graham S.W."/>
            <person name="Gunter L.E."/>
            <person name="McDaniel S.F."/>
            <person name="Hoernstein S.N.W."/>
            <person name="Larsson A."/>
            <person name="Li F.W."/>
            <person name="Perroud P.F."/>
            <person name="Phillips J."/>
            <person name="Ranjan P."/>
            <person name="Rokshar D.S."/>
            <person name="Rothfels C.J."/>
            <person name="Schneider L."/>
            <person name="Shu S."/>
            <person name="Stevenson D.W."/>
            <person name="Thummler F."/>
            <person name="Tillich M."/>
            <person name="Villarreal Aguilar J.C."/>
            <person name="Widiez T."/>
            <person name="Wong G.K."/>
            <person name="Wymore A."/>
            <person name="Zhang Y."/>
            <person name="Zimmer A.D."/>
            <person name="Quatrano R.S."/>
            <person name="Mayer K.F.X."/>
            <person name="Goodstein D."/>
            <person name="Casacuberta J.M."/>
            <person name="Vandepoele K."/>
            <person name="Reski R."/>
            <person name="Cuming A.C."/>
            <person name="Tuskan G.A."/>
            <person name="Maumus F."/>
            <person name="Salse J."/>
            <person name="Schmutz J."/>
            <person name="Rensing S.A."/>
        </authorList>
    </citation>
    <scope>NUCLEOTIDE SEQUENCE [LARGE SCALE GENOMIC DNA]</scope>
    <source>
        <strain evidence="2 3">cv. Gransden 2004</strain>
    </source>
</reference>
<feature type="compositionally biased region" description="Polar residues" evidence="1">
    <location>
        <begin position="1"/>
        <end position="10"/>
    </location>
</feature>
<dbReference type="Gramene" id="Pp3c20_21890V3.2">
    <property type="protein sequence ID" value="Pp3c20_21890V3.2"/>
    <property type="gene ID" value="Pp3c20_21890"/>
</dbReference>
<protein>
    <submittedName>
        <fullName evidence="2">Uncharacterized protein</fullName>
    </submittedName>
</protein>
<feature type="compositionally biased region" description="Polar residues" evidence="1">
    <location>
        <begin position="58"/>
        <end position="69"/>
    </location>
</feature>
<sequence length="111" mass="11888">MASSTLIQNHSSGGTSSLSSFQNFRGQSLRFPGASIHAAVQCLKKRLYLRATESVLQRSPGSGSYSIVTEPSGINPPSNDHLQEGSLTHKLPSEKQAVLQQCVIDSVSMET</sequence>
<keyword evidence="3" id="KW-1185">Reference proteome</keyword>
<organism evidence="2 3">
    <name type="scientific">Physcomitrium patens</name>
    <name type="common">Spreading-leaved earth moss</name>
    <name type="synonym">Physcomitrella patens</name>
    <dbReference type="NCBI Taxonomy" id="3218"/>
    <lineage>
        <taxon>Eukaryota</taxon>
        <taxon>Viridiplantae</taxon>
        <taxon>Streptophyta</taxon>
        <taxon>Embryophyta</taxon>
        <taxon>Bryophyta</taxon>
        <taxon>Bryophytina</taxon>
        <taxon>Bryopsida</taxon>
        <taxon>Funariidae</taxon>
        <taxon>Funariales</taxon>
        <taxon>Funariaceae</taxon>
        <taxon>Physcomitrium</taxon>
    </lineage>
</organism>
<name>A0A7I4C3J1_PHYPA</name>
<dbReference type="AlphaFoldDB" id="A0A7I4C3J1"/>
<feature type="region of interest" description="Disordered" evidence="1">
    <location>
        <begin position="58"/>
        <end position="83"/>
    </location>
</feature>
<evidence type="ECO:0000256" key="1">
    <source>
        <dbReference type="SAM" id="MobiDB-lite"/>
    </source>
</evidence>